<feature type="domain" description="DUF4325" evidence="1">
    <location>
        <begin position="19"/>
        <end position="78"/>
    </location>
</feature>
<organism evidence="2 3">
    <name type="scientific">Pedobacter cryotolerans</name>
    <dbReference type="NCBI Taxonomy" id="2571270"/>
    <lineage>
        <taxon>Bacteria</taxon>
        <taxon>Pseudomonadati</taxon>
        <taxon>Bacteroidota</taxon>
        <taxon>Sphingobacteriia</taxon>
        <taxon>Sphingobacteriales</taxon>
        <taxon>Sphingobacteriaceae</taxon>
        <taxon>Pedobacter</taxon>
    </lineage>
</organism>
<gene>
    <name evidence="2" type="ORF">FA045_09255</name>
</gene>
<sequence>MKISVYDILNSANASLHTDGIQLFNAIQKSFDTNRNEQVEVDFTNIKRCSTLFLNASFGKLLAEYGEESVKKFIHPSSYAEIVNFMYKYQEMWDNFINKDNYQAYREEALA</sequence>
<accession>A0A4U1C632</accession>
<evidence type="ECO:0000313" key="2">
    <source>
        <dbReference type="EMBL" id="TKC01412.1"/>
    </source>
</evidence>
<evidence type="ECO:0000259" key="1">
    <source>
        <dbReference type="Pfam" id="PF14213"/>
    </source>
</evidence>
<dbReference type="EMBL" id="SWBO01000004">
    <property type="protein sequence ID" value="TKC01412.1"/>
    <property type="molecule type" value="Genomic_DNA"/>
</dbReference>
<reference evidence="2 3" key="1">
    <citation type="submission" date="2019-04" db="EMBL/GenBank/DDBJ databases">
        <title>Pedobacter sp. AR-2-6 sp. nov., isolated from Arctic soil.</title>
        <authorList>
            <person name="Dahal R.H."/>
            <person name="Kim D.-U."/>
        </authorList>
    </citation>
    <scope>NUCLEOTIDE SEQUENCE [LARGE SCALE GENOMIC DNA]</scope>
    <source>
        <strain evidence="2 3">AR-2-6</strain>
    </source>
</reference>
<dbReference type="RefSeq" id="WP_136876779.1">
    <property type="nucleotide sequence ID" value="NZ_SWBO01000004.1"/>
</dbReference>
<comment type="caution">
    <text evidence="2">The sequence shown here is derived from an EMBL/GenBank/DDBJ whole genome shotgun (WGS) entry which is preliminary data.</text>
</comment>
<dbReference type="AlphaFoldDB" id="A0A4U1C632"/>
<dbReference type="OrthoDB" id="797149at2"/>
<name>A0A4U1C632_9SPHI</name>
<proteinExistence type="predicted"/>
<dbReference type="Pfam" id="PF14213">
    <property type="entry name" value="DUF4325"/>
    <property type="match status" value="1"/>
</dbReference>
<keyword evidence="3" id="KW-1185">Reference proteome</keyword>
<evidence type="ECO:0000313" key="3">
    <source>
        <dbReference type="Proteomes" id="UP000310477"/>
    </source>
</evidence>
<dbReference type="InterPro" id="IPR025474">
    <property type="entry name" value="DUF4325"/>
</dbReference>
<protein>
    <submittedName>
        <fullName evidence="2">DUF4325 domain-containing protein</fullName>
    </submittedName>
</protein>
<dbReference type="Proteomes" id="UP000310477">
    <property type="component" value="Unassembled WGS sequence"/>
</dbReference>